<dbReference type="EC" id="2.7.10.1" evidence="18"/>
<keyword evidence="7" id="KW-0677">Repeat</keyword>
<keyword evidence="4" id="KW-0808">Transferase</keyword>
<dbReference type="SUPFAM" id="SSF49265">
    <property type="entry name" value="Fibronectin type III"/>
    <property type="match status" value="5"/>
</dbReference>
<dbReference type="InterPro" id="IPR050122">
    <property type="entry name" value="RTK"/>
</dbReference>
<dbReference type="FunFam" id="2.120.10.30:FF:000044">
    <property type="entry name" value="Tyrosine-protein kinase receptor"/>
    <property type="match status" value="1"/>
</dbReference>
<dbReference type="FunFam" id="3.30.200.20:FF:000301">
    <property type="entry name" value="Tyrosine-protein kinase receptor"/>
    <property type="match status" value="1"/>
</dbReference>
<feature type="binding site" evidence="17">
    <location>
        <position position="1997"/>
    </location>
    <ligand>
        <name>ATP</name>
        <dbReference type="ChEBI" id="CHEBI:30616"/>
    </ligand>
</feature>
<dbReference type="FunFam" id="2.120.10.30:FF:000042">
    <property type="entry name" value="Tyrosine-protein kinase receptor"/>
    <property type="match status" value="1"/>
</dbReference>
<evidence type="ECO:0000313" key="24">
    <source>
        <dbReference type="Proteomes" id="UP000558958"/>
    </source>
</evidence>
<dbReference type="Pfam" id="PF07714">
    <property type="entry name" value="PK_Tyr_Ser-Thr"/>
    <property type="match status" value="1"/>
</dbReference>
<dbReference type="PROSITE" id="PS00109">
    <property type="entry name" value="PROTEIN_KINASE_TYR"/>
    <property type="match status" value="1"/>
</dbReference>
<dbReference type="Gene3D" id="3.30.200.20">
    <property type="entry name" value="Phosphorylase Kinase, domain 1"/>
    <property type="match status" value="1"/>
</dbReference>
<evidence type="ECO:0000256" key="19">
    <source>
        <dbReference type="SAM" id="MobiDB-lite"/>
    </source>
</evidence>
<dbReference type="InterPro" id="IPR002011">
    <property type="entry name" value="Tyr_kinase_rcpt_2_CS"/>
</dbReference>
<evidence type="ECO:0000256" key="8">
    <source>
        <dbReference type="ARBA" id="ARBA00022741"/>
    </source>
</evidence>
<feature type="non-terminal residue" evidence="23">
    <location>
        <position position="1"/>
    </location>
</feature>
<feature type="domain" description="Fibronectin type-III" evidence="22">
    <location>
        <begin position="574"/>
        <end position="674"/>
    </location>
</feature>
<keyword evidence="12 20" id="KW-0472">Membrane</keyword>
<dbReference type="InterPro" id="IPR020635">
    <property type="entry name" value="Tyr_kinase_cat_dom"/>
</dbReference>
<dbReference type="EMBL" id="VWZD01007617">
    <property type="protein sequence ID" value="NXG06558.1"/>
    <property type="molecule type" value="Genomic_DNA"/>
</dbReference>
<evidence type="ECO:0000256" key="5">
    <source>
        <dbReference type="ARBA" id="ARBA00022692"/>
    </source>
</evidence>
<evidence type="ECO:0000256" key="9">
    <source>
        <dbReference type="ARBA" id="ARBA00022777"/>
    </source>
</evidence>
<feature type="domain" description="Fibronectin type-III" evidence="22">
    <location>
        <begin position="1672"/>
        <end position="1768"/>
    </location>
</feature>
<feature type="non-terminal residue" evidence="23">
    <location>
        <position position="2208"/>
    </location>
</feature>
<feature type="domain" description="Fibronectin type-III" evidence="22">
    <location>
        <begin position="209"/>
        <end position="297"/>
    </location>
</feature>
<dbReference type="FunFam" id="1.10.510.10:FF:000341">
    <property type="entry name" value="Tyrosine-protein kinase receptor"/>
    <property type="match status" value="1"/>
</dbReference>
<dbReference type="InterPro" id="IPR001245">
    <property type="entry name" value="Ser-Thr/Tyr_kinase_cat_dom"/>
</dbReference>
<keyword evidence="3 18" id="KW-0597">Phosphoprotein</keyword>
<feature type="domain" description="Fibronectin type-III" evidence="22">
    <location>
        <begin position="1571"/>
        <end position="1670"/>
    </location>
</feature>
<keyword evidence="10 17" id="KW-0067">ATP-binding</keyword>
<evidence type="ECO:0000256" key="1">
    <source>
        <dbReference type="ARBA" id="ARBA00004251"/>
    </source>
</evidence>
<dbReference type="GO" id="GO:0043235">
    <property type="term" value="C:receptor complex"/>
    <property type="evidence" value="ECO:0007669"/>
    <property type="project" value="TreeGrafter"/>
</dbReference>
<dbReference type="InterPro" id="IPR013783">
    <property type="entry name" value="Ig-like_fold"/>
</dbReference>
<dbReference type="PROSITE" id="PS00107">
    <property type="entry name" value="PROTEIN_KINASE_ATP"/>
    <property type="match status" value="1"/>
</dbReference>
<evidence type="ECO:0000259" key="21">
    <source>
        <dbReference type="PROSITE" id="PS50011"/>
    </source>
</evidence>
<evidence type="ECO:0000256" key="10">
    <source>
        <dbReference type="ARBA" id="ARBA00022840"/>
    </source>
</evidence>
<accession>A0A7K8YTF6</accession>
<proteinExistence type="inferred from homology"/>
<keyword evidence="8 17" id="KW-0547">Nucleotide-binding</keyword>
<reference evidence="23 24" key="1">
    <citation type="submission" date="2019-09" db="EMBL/GenBank/DDBJ databases">
        <title>Bird 10,000 Genomes (B10K) Project - Family phase.</title>
        <authorList>
            <person name="Zhang G."/>
        </authorList>
    </citation>
    <scope>NUCLEOTIDE SEQUENCE [LARGE SCALE GENOMIC DNA]</scope>
    <source>
        <strain evidence="23">B10K-DU-001-06</strain>
        <tissue evidence="23">Muscle</tissue>
    </source>
</reference>
<keyword evidence="24" id="KW-1185">Reference proteome</keyword>
<evidence type="ECO:0000313" key="23">
    <source>
        <dbReference type="EMBL" id="NXG06558.1"/>
    </source>
</evidence>
<evidence type="ECO:0000256" key="7">
    <source>
        <dbReference type="ARBA" id="ARBA00022737"/>
    </source>
</evidence>
<dbReference type="FunFam" id="2.60.40.10:FF:000882">
    <property type="entry name" value="Tyrosine-protein kinase receptor"/>
    <property type="match status" value="1"/>
</dbReference>
<dbReference type="Gene3D" id="2.120.10.30">
    <property type="entry name" value="TolB, C-terminal domain"/>
    <property type="match status" value="3"/>
</dbReference>
<keyword evidence="5 18" id="KW-0812">Transmembrane</keyword>
<comment type="subcellular location">
    <subcellularLocation>
        <location evidence="1">Cell membrane</location>
        <topology evidence="1">Single-pass type I membrane protein</topology>
    </subcellularLocation>
</comment>
<feature type="domain" description="Fibronectin type-III" evidence="22">
    <location>
        <begin position="113"/>
        <end position="206"/>
    </location>
</feature>
<dbReference type="Gene3D" id="2.60.40.10">
    <property type="entry name" value="Immunoglobulins"/>
    <property type="match status" value="7"/>
</dbReference>
<evidence type="ECO:0000256" key="11">
    <source>
        <dbReference type="ARBA" id="ARBA00022989"/>
    </source>
</evidence>
<dbReference type="FunFam" id="2.60.40.10:FF:001018">
    <property type="entry name" value="Tyrosine-protein kinase receptor"/>
    <property type="match status" value="1"/>
</dbReference>
<keyword evidence="9 23" id="KW-0418">Kinase</keyword>
<evidence type="ECO:0000256" key="17">
    <source>
        <dbReference type="PROSITE-ProRule" id="PRU10141"/>
    </source>
</evidence>
<evidence type="ECO:0000256" key="13">
    <source>
        <dbReference type="ARBA" id="ARBA00023137"/>
    </source>
</evidence>
<feature type="region of interest" description="Disordered" evidence="19">
    <location>
        <begin position="1761"/>
        <end position="1781"/>
    </location>
</feature>
<dbReference type="InterPro" id="IPR003961">
    <property type="entry name" value="FN3_dom"/>
</dbReference>
<dbReference type="Proteomes" id="UP000558958">
    <property type="component" value="Unassembled WGS sequence"/>
</dbReference>
<evidence type="ECO:0000256" key="3">
    <source>
        <dbReference type="ARBA" id="ARBA00022553"/>
    </source>
</evidence>
<evidence type="ECO:0000256" key="6">
    <source>
        <dbReference type="ARBA" id="ARBA00022729"/>
    </source>
</evidence>
<organism evidence="23 24">
    <name type="scientific">Sakesphorus luctuosus</name>
    <dbReference type="NCBI Taxonomy" id="419690"/>
    <lineage>
        <taxon>Eukaryota</taxon>
        <taxon>Metazoa</taxon>
        <taxon>Chordata</taxon>
        <taxon>Craniata</taxon>
        <taxon>Vertebrata</taxon>
        <taxon>Euteleostomi</taxon>
        <taxon>Archelosauria</taxon>
        <taxon>Archosauria</taxon>
        <taxon>Dinosauria</taxon>
        <taxon>Saurischia</taxon>
        <taxon>Theropoda</taxon>
        <taxon>Coelurosauria</taxon>
        <taxon>Aves</taxon>
        <taxon>Neognathae</taxon>
        <taxon>Neoaves</taxon>
        <taxon>Telluraves</taxon>
        <taxon>Australaves</taxon>
        <taxon>Passeriformes</taxon>
        <taxon>Thamnophilidae</taxon>
        <taxon>Sakesphorus</taxon>
    </lineage>
</organism>
<dbReference type="GO" id="GO:0005524">
    <property type="term" value="F:ATP binding"/>
    <property type="evidence" value="ECO:0007669"/>
    <property type="project" value="UniProtKB-UniRule"/>
</dbReference>
<keyword evidence="14 18" id="KW-0675">Receptor</keyword>
<dbReference type="GO" id="GO:0019903">
    <property type="term" value="F:protein phosphatase binding"/>
    <property type="evidence" value="ECO:0007669"/>
    <property type="project" value="UniProtKB-ARBA"/>
</dbReference>
<dbReference type="InterPro" id="IPR017441">
    <property type="entry name" value="Protein_kinase_ATP_BS"/>
</dbReference>
<evidence type="ECO:0000256" key="14">
    <source>
        <dbReference type="ARBA" id="ARBA00023170"/>
    </source>
</evidence>
<dbReference type="CDD" id="cd00063">
    <property type="entry name" value="FN3"/>
    <property type="match status" value="7"/>
</dbReference>
<feature type="transmembrane region" description="Helical" evidence="20">
    <location>
        <begin position="1876"/>
        <end position="1899"/>
    </location>
</feature>
<dbReference type="PROSITE" id="PS50011">
    <property type="entry name" value="PROTEIN_KINASE_DOM"/>
    <property type="match status" value="1"/>
</dbReference>
<keyword evidence="6" id="KW-0732">Signal</keyword>
<dbReference type="SUPFAM" id="SSF56112">
    <property type="entry name" value="Protein kinase-like (PK-like)"/>
    <property type="match status" value="1"/>
</dbReference>
<evidence type="ECO:0000256" key="20">
    <source>
        <dbReference type="SAM" id="Phobius"/>
    </source>
</evidence>
<evidence type="ECO:0000256" key="16">
    <source>
        <dbReference type="ARBA" id="ARBA00051243"/>
    </source>
</evidence>
<comment type="catalytic activity">
    <reaction evidence="16 18">
        <text>L-tyrosyl-[protein] + ATP = O-phospho-L-tyrosyl-[protein] + ADP + H(+)</text>
        <dbReference type="Rhea" id="RHEA:10596"/>
        <dbReference type="Rhea" id="RHEA-COMP:10136"/>
        <dbReference type="Rhea" id="RHEA-COMP:20101"/>
        <dbReference type="ChEBI" id="CHEBI:15378"/>
        <dbReference type="ChEBI" id="CHEBI:30616"/>
        <dbReference type="ChEBI" id="CHEBI:46858"/>
        <dbReference type="ChEBI" id="CHEBI:61978"/>
        <dbReference type="ChEBI" id="CHEBI:456216"/>
        <dbReference type="EC" id="2.7.10.1"/>
    </reaction>
</comment>
<dbReference type="InterPro" id="IPR008266">
    <property type="entry name" value="Tyr_kinase_AS"/>
</dbReference>
<comment type="similarity">
    <text evidence="18">Belongs to the protein kinase superfamily. Tyr protein kinase family. Insulin receptor subfamily.</text>
</comment>
<dbReference type="InterPro" id="IPR011009">
    <property type="entry name" value="Kinase-like_dom_sf"/>
</dbReference>
<dbReference type="SMART" id="SM00060">
    <property type="entry name" value="FN3"/>
    <property type="match status" value="9"/>
</dbReference>
<evidence type="ECO:0000256" key="18">
    <source>
        <dbReference type="RuleBase" id="RU000312"/>
    </source>
</evidence>
<feature type="domain" description="Fibronectin type-III" evidence="22">
    <location>
        <begin position="1052"/>
        <end position="1159"/>
    </location>
</feature>
<dbReference type="GO" id="GO:0032006">
    <property type="term" value="P:regulation of TOR signaling"/>
    <property type="evidence" value="ECO:0007669"/>
    <property type="project" value="TreeGrafter"/>
</dbReference>
<keyword evidence="11 20" id="KW-1133">Transmembrane helix</keyword>
<dbReference type="InterPro" id="IPR036116">
    <property type="entry name" value="FN3_sf"/>
</dbReference>
<sequence>MRNACLWVFPLNRLVVFYYLWISAVHCTFSWNCQNLCTSNLEGELGITNLCNVSDITRACIQGCQFWNAAVQISCSLKCNETYTRACETVSCKFGCSRAEDAYGAEAQIYLSKPRAPFASAIGSHSVTLGWKPANISGVKYIIQWKFNQLPGDWRYTEVVPETSYTVKDLQAFTEYVFRVVWIITSQLQLHSPSSPSYRTHAFGAPATAPVIKDIQSSSPNTIEVSWSPPLFPNGLIIGYNLVLTSKTHELLRASRGHNFQFYSTFPNTTYRFSIVAVNEFGAGPPAEANITTPASKVKEKATWLFLSRKESLRKRYTEDFLTAAQCLPKDIIHHNITGISVNIYQQVVYFSEGSSIWVKGVPNMSDVSDLMLFYAGWGNITSISVDWLYHRMYFVMNEKIHVCHLENCTVAEDITPLHVTSPRKVIADPYNGYIFCLLEDGIYRADLPLFPGAASTASPVVRSSALRAFMINFQSKRLIFFNKTEQAFVSGFLDGSEFHMLRSHVPFNDVESFVYEDNTFTVTDGSAVFHEETSPVGSSSFNEYIVDCNLVYPEYLGFGNLIFYGASTQPFPLPTTPRLVMALFGLEQAVISWRPPGRSIGTSLSAWQKWSYDVKVSCQHPFEKEWIVSNISNTRLTVKDLASFTAYEVSVRAVSSAGAGPWSESFRGTTLEEAEEDPYMLAVGPEGLWKQRLDSYGPGELLRTNIKNVSDLDWYNNTLYWINSMGEVQTWSLNKRKGTTENSYASDIRNARMLTFDWLGQYLYWAGKANTIYRKSLWGGHMDVVAHVMFPVKDLVVDSVHGYLYWATMYSVESTRLNGEEYLVLQEHLQFSDKQVVGLTLDLTYGFLYWLVQDSLCLNLYRASLCKEGCGNATITEFAAWSTSEISQGALEYYSGRLFWINNLQFITTQEVNQSLSIPFSQPAQFTAFTLVHTSLKPLPGNFSFTPKVIPDAVPESSFRIKGNFSSFLITWSPSTEVEWGDVFYCVGSKALQTLESEQCLHPHNLTVPSYRVDWLEPFALFDFTVIPYTYWGKASMTSVSLRAPEGVPSAPRNPRIYVLRNNLHESDEKVLGEFRWDRPERDNGVLTQFRVHYQLSNQSGTADTFTAWKSSSVKPTLMRFSIKDVLPRLTVRFQVQAFTSVGPGPLSEIAERNSSDFFPAPTLITITASKLVFMDIDSNYTVWELSAKTNVKDICYTANDDKAYYIIEDSLFIVNIQNASKFQFFKDACLHNVTAITVDWISRRLFLALKTPWNETQIFVIDLELKKKSLKALNMQLGKSNSTVSSLLSYPFLSRLYWMEELAYGSRMFYYDILNNTVHHILGYVSAEEQMRNYCTCDVAEAELGRPMSIDVSDSKDPQLLFIRGRDEIWISDVDGCHCWRITKLPGFQGKKISSLTADKKFIYWSMETKEYSEIWLTNKESTRHFLYKREDHVLKILAYSSAAQLYPDKRCLIVLPDTKKPTILATTNTSFTLRLPSVTPQQLCPGIVQPTPTYLVFVQQVTNNCMNSRYCLSALEQKTLEFQDPIAVLGNLQPFSSYTIQVAVKNYYSDEEVLPMGKDTVATTLCGVPEAVNTIKTLVLSDTTINISWSEPLKPNGPLESIRYQISVNLLPPVPGTPLRKSEFSSGILAWSVSGLQPGTNNSFKVLAFHPDENWFSESVPVIAKTFDTPPAPTNIVPRNTSFQLEWRAPPHVNETSFWFELRKWSTKTDWFSPESTTCTAGLAYLCNLTGTLPSTNYFVRVTVVYVTGLKSTSSSTSFKTTAGVPSRPGVPKRAEGTKNSVEWEKAYDNGSNLTYYILESRKQSGNTSKVKSLWEVVYKGSCGSICIWKAKNLEGTFQFRVAAANELGLGEYSDTSKDIILHEDNIISPSTIAAIASVIGVVLSLAVIILSGFVWHQRWKFRKQALTGQIVFINEDKELAQLREMAETVGLANACYAVRTLPSQAEIESLPSFPREKLNLHKLLGSGAFGEVYEGTAVDILADGSGESKVAVKTLKKGATDLEKSEFLKEAHLMSKFDHPHILKLLGVCLLNEPQYLILELMEGGDLLSYLREARKQKLQNPLLTATDLLDICLDVCKGCIYLEKMHFIHRDLAARNCLVSEKEYKSFSRIVKIGDFGLARDVYKNDYYRKRGEGLLPVRWMAPESLIDGVFTNHSDVWAFGVLMWETLTLGQQPYPGFSNTEVLHHIRSGGRLESPNNCPDNL</sequence>
<keyword evidence="13" id="KW-0829">Tyrosine-protein kinase</keyword>
<dbReference type="GO" id="GO:0005886">
    <property type="term" value="C:plasma membrane"/>
    <property type="evidence" value="ECO:0007669"/>
    <property type="project" value="UniProtKB-SubCell"/>
</dbReference>
<dbReference type="PANTHER" id="PTHR24416:SF527">
    <property type="entry name" value="PROTO-ONCOGENE TYROSINE-PROTEIN KINASE ROS"/>
    <property type="match status" value="1"/>
</dbReference>
<dbReference type="InterPro" id="IPR000719">
    <property type="entry name" value="Prot_kinase_dom"/>
</dbReference>
<protein>
    <recommendedName>
        <fullName evidence="18">Tyrosine-protein kinase receptor</fullName>
        <ecNumber evidence="18">2.7.10.1</ecNumber>
    </recommendedName>
</protein>
<name>A0A7K8YTF6_9PASS</name>
<dbReference type="PROSITE" id="PS00239">
    <property type="entry name" value="RECEPTOR_TYR_KIN_II"/>
    <property type="match status" value="1"/>
</dbReference>
<dbReference type="PANTHER" id="PTHR24416">
    <property type="entry name" value="TYROSINE-PROTEIN KINASE RECEPTOR"/>
    <property type="match status" value="1"/>
</dbReference>
<dbReference type="SMART" id="SM00135">
    <property type="entry name" value="LY"/>
    <property type="match status" value="4"/>
</dbReference>
<dbReference type="PROSITE" id="PS50853">
    <property type="entry name" value="FN3"/>
    <property type="match status" value="6"/>
</dbReference>
<dbReference type="Gene3D" id="1.10.510.10">
    <property type="entry name" value="Transferase(Phosphotransferase) domain 1"/>
    <property type="match status" value="1"/>
</dbReference>
<comment type="caution">
    <text evidence="23">The sequence shown here is derived from an EMBL/GenBank/DDBJ whole genome shotgun (WGS) entry which is preliminary data.</text>
</comment>
<dbReference type="FunFam" id="2.120.10.30:FF:000038">
    <property type="entry name" value="Tyrosine-protein kinase receptor"/>
    <property type="match status" value="1"/>
</dbReference>
<dbReference type="PRINTS" id="PR00109">
    <property type="entry name" value="TYRKINASE"/>
</dbReference>
<dbReference type="InterPro" id="IPR000033">
    <property type="entry name" value="LDLR_classB_rpt"/>
</dbReference>
<evidence type="ECO:0000256" key="15">
    <source>
        <dbReference type="ARBA" id="ARBA00023180"/>
    </source>
</evidence>
<keyword evidence="15" id="KW-0325">Glycoprotein</keyword>
<evidence type="ECO:0000256" key="4">
    <source>
        <dbReference type="ARBA" id="ARBA00022679"/>
    </source>
</evidence>
<dbReference type="Pfam" id="PF00041">
    <property type="entry name" value="fn3"/>
    <property type="match status" value="3"/>
</dbReference>
<dbReference type="GO" id="GO:0007169">
    <property type="term" value="P:cell surface receptor protein tyrosine kinase signaling pathway"/>
    <property type="evidence" value="ECO:0007669"/>
    <property type="project" value="InterPro"/>
</dbReference>
<feature type="domain" description="Protein kinase" evidence="21">
    <location>
        <begin position="1962"/>
        <end position="2208"/>
    </location>
</feature>
<evidence type="ECO:0000259" key="22">
    <source>
        <dbReference type="PROSITE" id="PS50853"/>
    </source>
</evidence>
<keyword evidence="2" id="KW-1003">Cell membrane</keyword>
<dbReference type="InterPro" id="IPR011042">
    <property type="entry name" value="6-blade_b-propeller_TolB-like"/>
</dbReference>
<evidence type="ECO:0000256" key="2">
    <source>
        <dbReference type="ARBA" id="ARBA00022475"/>
    </source>
</evidence>
<dbReference type="SUPFAM" id="SSF63825">
    <property type="entry name" value="YWTD domain"/>
    <property type="match status" value="3"/>
</dbReference>
<dbReference type="GO" id="GO:0004714">
    <property type="term" value="F:transmembrane receptor protein tyrosine kinase activity"/>
    <property type="evidence" value="ECO:0007669"/>
    <property type="project" value="UniProtKB-EC"/>
</dbReference>
<dbReference type="SMART" id="SM00219">
    <property type="entry name" value="TyrKc"/>
    <property type="match status" value="1"/>
</dbReference>
<dbReference type="FunFam" id="2.60.40.10:FF:000984">
    <property type="entry name" value="Tyrosine-protein kinase receptor"/>
    <property type="match status" value="1"/>
</dbReference>
<gene>
    <name evidence="23" type="primary">Ros1</name>
    <name evidence="23" type="ORF">SAKLUC_R13167</name>
</gene>
<evidence type="ECO:0000256" key="12">
    <source>
        <dbReference type="ARBA" id="ARBA00023136"/>
    </source>
</evidence>